<gene>
    <name evidence="4" type="ORF">KC19_1G275300</name>
</gene>
<organism evidence="4 5">
    <name type="scientific">Ceratodon purpureus</name>
    <name type="common">Fire moss</name>
    <name type="synonym">Dicranum purpureum</name>
    <dbReference type="NCBI Taxonomy" id="3225"/>
    <lineage>
        <taxon>Eukaryota</taxon>
        <taxon>Viridiplantae</taxon>
        <taxon>Streptophyta</taxon>
        <taxon>Embryophyta</taxon>
        <taxon>Bryophyta</taxon>
        <taxon>Bryophytina</taxon>
        <taxon>Bryopsida</taxon>
        <taxon>Dicranidae</taxon>
        <taxon>Pseudoditrichales</taxon>
        <taxon>Ditrichaceae</taxon>
        <taxon>Ceratodon</taxon>
    </lineage>
</organism>
<protein>
    <recommendedName>
        <fullName evidence="3">EF-hand domain-containing protein</fullName>
    </recommendedName>
</protein>
<feature type="transmembrane region" description="Helical" evidence="2">
    <location>
        <begin position="137"/>
        <end position="156"/>
    </location>
</feature>
<feature type="domain" description="EF-hand" evidence="3">
    <location>
        <begin position="63"/>
        <end position="98"/>
    </location>
</feature>
<dbReference type="AlphaFoldDB" id="A0A8T0JDD4"/>
<dbReference type="PROSITE" id="PS00018">
    <property type="entry name" value="EF_HAND_1"/>
    <property type="match status" value="1"/>
</dbReference>
<keyword evidence="2" id="KW-1133">Transmembrane helix</keyword>
<evidence type="ECO:0000313" key="5">
    <source>
        <dbReference type="Proteomes" id="UP000822688"/>
    </source>
</evidence>
<evidence type="ECO:0000256" key="2">
    <source>
        <dbReference type="SAM" id="Phobius"/>
    </source>
</evidence>
<evidence type="ECO:0000313" key="4">
    <source>
        <dbReference type="EMBL" id="KAG0592711.1"/>
    </source>
</evidence>
<evidence type="ECO:0000259" key="3">
    <source>
        <dbReference type="PROSITE" id="PS50222"/>
    </source>
</evidence>
<dbReference type="CDD" id="cd00051">
    <property type="entry name" value="EFh"/>
    <property type="match status" value="1"/>
</dbReference>
<dbReference type="InterPro" id="IPR011992">
    <property type="entry name" value="EF-hand-dom_pair"/>
</dbReference>
<keyword evidence="2" id="KW-0472">Membrane</keyword>
<dbReference type="SUPFAM" id="SSF47473">
    <property type="entry name" value="EF-hand"/>
    <property type="match status" value="1"/>
</dbReference>
<dbReference type="PANTHER" id="PTHR37754:SF4">
    <property type="entry name" value="EF-HAND DOMAIN-CONTAINING PROTEIN"/>
    <property type="match status" value="1"/>
</dbReference>
<dbReference type="GO" id="GO:0005509">
    <property type="term" value="F:calcium ion binding"/>
    <property type="evidence" value="ECO:0007669"/>
    <property type="project" value="InterPro"/>
</dbReference>
<name>A0A8T0JDD4_CERPU</name>
<proteinExistence type="predicted"/>
<dbReference type="EMBL" id="CM026421">
    <property type="protein sequence ID" value="KAG0592711.1"/>
    <property type="molecule type" value="Genomic_DNA"/>
</dbReference>
<keyword evidence="5" id="KW-1185">Reference proteome</keyword>
<keyword evidence="2" id="KW-0812">Transmembrane</keyword>
<dbReference type="InterPro" id="IPR018247">
    <property type="entry name" value="EF_Hand_1_Ca_BS"/>
</dbReference>
<dbReference type="Gene3D" id="1.10.238.10">
    <property type="entry name" value="EF-hand"/>
    <property type="match status" value="1"/>
</dbReference>
<accession>A0A8T0JDD4</accession>
<dbReference type="Pfam" id="PF00036">
    <property type="entry name" value="EF-hand_1"/>
    <property type="match status" value="1"/>
</dbReference>
<evidence type="ECO:0000256" key="1">
    <source>
        <dbReference type="ARBA" id="ARBA00022837"/>
    </source>
</evidence>
<dbReference type="PANTHER" id="PTHR37754">
    <property type="entry name" value="CALCIUM ION-BINDING PROTEIN"/>
    <property type="match status" value="1"/>
</dbReference>
<reference evidence="4" key="1">
    <citation type="submission" date="2020-06" db="EMBL/GenBank/DDBJ databases">
        <title>WGS assembly of Ceratodon purpureus strain R40.</title>
        <authorList>
            <person name="Carey S.B."/>
            <person name="Jenkins J."/>
            <person name="Shu S."/>
            <person name="Lovell J.T."/>
            <person name="Sreedasyam A."/>
            <person name="Maumus F."/>
            <person name="Tiley G.P."/>
            <person name="Fernandez-Pozo N."/>
            <person name="Barry K."/>
            <person name="Chen C."/>
            <person name="Wang M."/>
            <person name="Lipzen A."/>
            <person name="Daum C."/>
            <person name="Saski C.A."/>
            <person name="Payton A.C."/>
            <person name="Mcbreen J.C."/>
            <person name="Conrad R.E."/>
            <person name="Kollar L.M."/>
            <person name="Olsson S."/>
            <person name="Huttunen S."/>
            <person name="Landis J.B."/>
            <person name="Wickett N.J."/>
            <person name="Johnson M.G."/>
            <person name="Rensing S.A."/>
            <person name="Grimwood J."/>
            <person name="Schmutz J."/>
            <person name="Mcdaniel S.F."/>
        </authorList>
    </citation>
    <scope>NUCLEOTIDE SEQUENCE</scope>
    <source>
        <strain evidence="4">R40</strain>
    </source>
</reference>
<sequence>MMGNLQTKEQYNAQVRVAVDRIWEKVVSATDEGRIGLQDLYCAILLVYNELNKRLPGPWNEPPSKKEVEAMFEQFDKDNDGKLEKEEFAAFLQGFTKKETTRITTNILLFSFLIPLLVDGTRQITERIPKVGGVVQIVPQAVFSSVVTTAIVLLGTQFRGSMH</sequence>
<keyword evidence="1" id="KW-0106">Calcium</keyword>
<dbReference type="SMART" id="SM00054">
    <property type="entry name" value="EFh"/>
    <property type="match status" value="1"/>
</dbReference>
<dbReference type="Proteomes" id="UP000822688">
    <property type="component" value="Chromosome 1"/>
</dbReference>
<dbReference type="InterPro" id="IPR002048">
    <property type="entry name" value="EF_hand_dom"/>
</dbReference>
<comment type="caution">
    <text evidence="4">The sequence shown here is derived from an EMBL/GenBank/DDBJ whole genome shotgun (WGS) entry which is preliminary data.</text>
</comment>
<dbReference type="PROSITE" id="PS50222">
    <property type="entry name" value="EF_HAND_2"/>
    <property type="match status" value="1"/>
</dbReference>